<dbReference type="Proteomes" id="UP001205843">
    <property type="component" value="Unassembled WGS sequence"/>
</dbReference>
<comment type="similarity">
    <text evidence="6">Belongs to the exbB/tolQ family.</text>
</comment>
<feature type="transmembrane region" description="Helical" evidence="8">
    <location>
        <begin position="162"/>
        <end position="188"/>
    </location>
</feature>
<dbReference type="GO" id="GO:0005886">
    <property type="term" value="C:plasma membrane"/>
    <property type="evidence" value="ECO:0007669"/>
    <property type="project" value="UniProtKB-SubCell"/>
</dbReference>
<keyword evidence="5 8" id="KW-0472">Membrane</keyword>
<proteinExistence type="inferred from homology"/>
<feature type="transmembrane region" description="Helical" evidence="8">
    <location>
        <begin position="20"/>
        <end position="40"/>
    </location>
</feature>
<evidence type="ECO:0000256" key="6">
    <source>
        <dbReference type="RuleBase" id="RU004057"/>
    </source>
</evidence>
<feature type="region of interest" description="Disordered" evidence="7">
    <location>
        <begin position="208"/>
        <end position="236"/>
    </location>
</feature>
<evidence type="ECO:0000256" key="5">
    <source>
        <dbReference type="ARBA" id="ARBA00023136"/>
    </source>
</evidence>
<keyword evidence="6" id="KW-0653">Protein transport</keyword>
<keyword evidence="11" id="KW-1185">Reference proteome</keyword>
<evidence type="ECO:0000256" key="7">
    <source>
        <dbReference type="SAM" id="MobiDB-lite"/>
    </source>
</evidence>
<gene>
    <name evidence="10" type="ORF">J2T57_000257</name>
</gene>
<dbReference type="Pfam" id="PF01618">
    <property type="entry name" value="MotA_ExbB"/>
    <property type="match status" value="1"/>
</dbReference>
<comment type="subcellular location">
    <subcellularLocation>
        <location evidence="1">Cell membrane</location>
        <topology evidence="1">Multi-pass membrane protein</topology>
    </subcellularLocation>
    <subcellularLocation>
        <location evidence="6">Membrane</location>
        <topology evidence="6">Multi-pass membrane protein</topology>
    </subcellularLocation>
</comment>
<dbReference type="RefSeq" id="WP_253473053.1">
    <property type="nucleotide sequence ID" value="NZ_JALJXV010000001.1"/>
</dbReference>
<name>A0AAE3G045_9GAMM</name>
<dbReference type="AlphaFoldDB" id="A0AAE3G045"/>
<keyword evidence="2" id="KW-1003">Cell membrane</keyword>
<keyword evidence="4 8" id="KW-1133">Transmembrane helix</keyword>
<protein>
    <submittedName>
        <fullName evidence="10">Biopolymer transport protein ExbB</fullName>
    </submittedName>
</protein>
<dbReference type="PANTHER" id="PTHR30625:SF11">
    <property type="entry name" value="MOTA_TOLQ_EXBB PROTON CHANNEL DOMAIN-CONTAINING PROTEIN"/>
    <property type="match status" value="1"/>
</dbReference>
<keyword evidence="6" id="KW-0813">Transport</keyword>
<dbReference type="InterPro" id="IPR050790">
    <property type="entry name" value="ExbB/TolQ_transport"/>
</dbReference>
<evidence type="ECO:0000256" key="2">
    <source>
        <dbReference type="ARBA" id="ARBA00022475"/>
    </source>
</evidence>
<evidence type="ECO:0000256" key="8">
    <source>
        <dbReference type="SAM" id="Phobius"/>
    </source>
</evidence>
<dbReference type="EMBL" id="JALJXV010000001">
    <property type="protein sequence ID" value="MCP1673165.1"/>
    <property type="molecule type" value="Genomic_DNA"/>
</dbReference>
<evidence type="ECO:0000256" key="3">
    <source>
        <dbReference type="ARBA" id="ARBA00022692"/>
    </source>
</evidence>
<comment type="caution">
    <text evidence="10">The sequence shown here is derived from an EMBL/GenBank/DDBJ whole genome shotgun (WGS) entry which is preliminary data.</text>
</comment>
<feature type="domain" description="MotA/TolQ/ExbB proton channel" evidence="9">
    <location>
        <begin position="76"/>
        <end position="200"/>
    </location>
</feature>
<feature type="transmembrane region" description="Helical" evidence="8">
    <location>
        <begin position="124"/>
        <end position="142"/>
    </location>
</feature>
<evidence type="ECO:0000259" key="9">
    <source>
        <dbReference type="Pfam" id="PF01618"/>
    </source>
</evidence>
<keyword evidence="3 8" id="KW-0812">Transmembrane</keyword>
<evidence type="ECO:0000256" key="1">
    <source>
        <dbReference type="ARBA" id="ARBA00004651"/>
    </source>
</evidence>
<evidence type="ECO:0000313" key="10">
    <source>
        <dbReference type="EMBL" id="MCP1673165.1"/>
    </source>
</evidence>
<sequence length="236" mass="25515">MDGSEFLQRLSVLTELGGPVVMILLAMSVVALAIVLIKSWQFQALRLHRTGFVDGVIERLAAGRADEAAALLADERNPIARVMATAIAERQRRPEHDALVREEVGRVGARYLESLRSQLRSLEVIGALSPLLGLLGTVLGMIEAFRQLEAAGSRVDPALLSGGIWEALLTTAVGLAVAIPAVFALNWLERRVERFRHAMEDSVTRVFTQSADPEPQRLSSAAPAAELAARRAGDAH</sequence>
<evidence type="ECO:0000313" key="11">
    <source>
        <dbReference type="Proteomes" id="UP001205843"/>
    </source>
</evidence>
<dbReference type="PANTHER" id="PTHR30625">
    <property type="entry name" value="PROTEIN TOLQ"/>
    <property type="match status" value="1"/>
</dbReference>
<dbReference type="InterPro" id="IPR002898">
    <property type="entry name" value="MotA_ExbB_proton_chnl"/>
</dbReference>
<accession>A0AAE3G045</accession>
<evidence type="ECO:0000256" key="4">
    <source>
        <dbReference type="ARBA" id="ARBA00022989"/>
    </source>
</evidence>
<reference evidence="10" key="1">
    <citation type="submission" date="2022-03" db="EMBL/GenBank/DDBJ databases">
        <title>Genomic Encyclopedia of Type Strains, Phase III (KMG-III): the genomes of soil and plant-associated and newly described type strains.</title>
        <authorList>
            <person name="Whitman W."/>
        </authorList>
    </citation>
    <scope>NUCLEOTIDE SEQUENCE</scope>
    <source>
        <strain evidence="10">ANL 6-2</strain>
    </source>
</reference>
<dbReference type="GO" id="GO:0017038">
    <property type="term" value="P:protein import"/>
    <property type="evidence" value="ECO:0007669"/>
    <property type="project" value="TreeGrafter"/>
</dbReference>
<organism evidence="10 11">
    <name type="scientific">Natronocella acetinitrilica</name>
    <dbReference type="NCBI Taxonomy" id="414046"/>
    <lineage>
        <taxon>Bacteria</taxon>
        <taxon>Pseudomonadati</taxon>
        <taxon>Pseudomonadota</taxon>
        <taxon>Gammaproteobacteria</taxon>
        <taxon>Chromatiales</taxon>
        <taxon>Ectothiorhodospiraceae</taxon>
        <taxon>Natronocella</taxon>
    </lineage>
</organism>